<keyword evidence="4 5" id="KW-0804">Transcription</keyword>
<dbReference type="InterPro" id="IPR036388">
    <property type="entry name" value="WH-like_DNA-bd_sf"/>
</dbReference>
<organism evidence="8 9">
    <name type="scientific">Artemia franciscana</name>
    <name type="common">Brine shrimp</name>
    <name type="synonym">Artemia sanfranciscana</name>
    <dbReference type="NCBI Taxonomy" id="6661"/>
    <lineage>
        <taxon>Eukaryota</taxon>
        <taxon>Metazoa</taxon>
        <taxon>Ecdysozoa</taxon>
        <taxon>Arthropoda</taxon>
        <taxon>Crustacea</taxon>
        <taxon>Branchiopoda</taxon>
        <taxon>Anostraca</taxon>
        <taxon>Artemiidae</taxon>
        <taxon>Artemia</taxon>
    </lineage>
</organism>
<evidence type="ECO:0000256" key="5">
    <source>
        <dbReference type="RuleBase" id="RU003796"/>
    </source>
</evidence>
<dbReference type="InterPro" id="IPR003316">
    <property type="entry name" value="E2F_WHTH_DNA-bd_dom"/>
</dbReference>
<keyword evidence="9" id="KW-1185">Reference proteome</keyword>
<evidence type="ECO:0000256" key="1">
    <source>
        <dbReference type="ARBA" id="ARBA00010940"/>
    </source>
</evidence>
<keyword evidence="2 5" id="KW-0805">Transcription regulation</keyword>
<dbReference type="PANTHER" id="PTHR12081">
    <property type="entry name" value="TRANSCRIPTION FACTOR E2F"/>
    <property type="match status" value="1"/>
</dbReference>
<evidence type="ECO:0000313" key="9">
    <source>
        <dbReference type="Proteomes" id="UP001187531"/>
    </source>
</evidence>
<keyword evidence="3 5" id="KW-0238">DNA-binding</keyword>
<dbReference type="SUPFAM" id="SSF46785">
    <property type="entry name" value="Winged helix' DNA-binding domain"/>
    <property type="match status" value="1"/>
</dbReference>
<gene>
    <name evidence="8" type="ORF">QYM36_017241</name>
</gene>
<protein>
    <recommendedName>
        <fullName evidence="7">E2F/DP family winged-helix DNA-binding domain-containing protein</fullName>
    </recommendedName>
</protein>
<dbReference type="GO" id="GO:0046983">
    <property type="term" value="F:protein dimerization activity"/>
    <property type="evidence" value="ECO:0007669"/>
    <property type="project" value="InterPro"/>
</dbReference>
<feature type="region of interest" description="Disordered" evidence="6">
    <location>
        <begin position="315"/>
        <end position="342"/>
    </location>
</feature>
<dbReference type="InterPro" id="IPR037241">
    <property type="entry name" value="E2F-DP_heterodim"/>
</dbReference>
<dbReference type="Gene3D" id="6.10.250.540">
    <property type="match status" value="1"/>
</dbReference>
<dbReference type="CDD" id="cd14660">
    <property type="entry name" value="E2F_DD"/>
    <property type="match status" value="1"/>
</dbReference>
<name>A0AA88HDP3_ARTSF</name>
<dbReference type="InterPro" id="IPR032198">
    <property type="entry name" value="E2F_CC-MB"/>
</dbReference>
<dbReference type="Gene3D" id="1.10.10.10">
    <property type="entry name" value="Winged helix-like DNA-binding domain superfamily/Winged helix DNA-binding domain"/>
    <property type="match status" value="1"/>
</dbReference>
<evidence type="ECO:0000256" key="2">
    <source>
        <dbReference type="ARBA" id="ARBA00023015"/>
    </source>
</evidence>
<accession>A0AA88HDP3</accession>
<dbReference type="Proteomes" id="UP001187531">
    <property type="component" value="Unassembled WGS sequence"/>
</dbReference>
<dbReference type="GO" id="GO:0090575">
    <property type="term" value="C:RNA polymerase II transcription regulator complex"/>
    <property type="evidence" value="ECO:0007669"/>
    <property type="project" value="TreeGrafter"/>
</dbReference>
<dbReference type="InterPro" id="IPR036390">
    <property type="entry name" value="WH_DNA-bd_sf"/>
</dbReference>
<dbReference type="GO" id="GO:0000978">
    <property type="term" value="F:RNA polymerase II cis-regulatory region sequence-specific DNA binding"/>
    <property type="evidence" value="ECO:0007669"/>
    <property type="project" value="InterPro"/>
</dbReference>
<dbReference type="PANTHER" id="PTHR12081:SF18">
    <property type="entry name" value="TRANSCRIPTION FACTOR E2F2-RELATED"/>
    <property type="match status" value="1"/>
</dbReference>
<proteinExistence type="inferred from homology"/>
<dbReference type="Pfam" id="PF02319">
    <property type="entry name" value="WHD_E2F_TDP"/>
    <property type="match status" value="1"/>
</dbReference>
<feature type="compositionally biased region" description="Low complexity" evidence="6">
    <location>
        <begin position="106"/>
        <end position="122"/>
    </location>
</feature>
<dbReference type="SUPFAM" id="SSF144074">
    <property type="entry name" value="E2F-DP heterodimerization region"/>
    <property type="match status" value="1"/>
</dbReference>
<dbReference type="InterPro" id="IPR015633">
    <property type="entry name" value="E2F"/>
</dbReference>
<feature type="region of interest" description="Disordered" evidence="6">
    <location>
        <begin position="42"/>
        <end position="68"/>
    </location>
</feature>
<evidence type="ECO:0000256" key="3">
    <source>
        <dbReference type="ARBA" id="ARBA00023125"/>
    </source>
</evidence>
<evidence type="ECO:0000256" key="4">
    <source>
        <dbReference type="ARBA" id="ARBA00023163"/>
    </source>
</evidence>
<feature type="region of interest" description="Disordered" evidence="6">
    <location>
        <begin position="99"/>
        <end position="148"/>
    </location>
</feature>
<dbReference type="Pfam" id="PF16421">
    <property type="entry name" value="E2F_CC-MB"/>
    <property type="match status" value="1"/>
</dbReference>
<feature type="domain" description="E2F/DP family winged-helix DNA-binding" evidence="7">
    <location>
        <begin position="147"/>
        <end position="212"/>
    </location>
</feature>
<dbReference type="EMBL" id="JAVRJZ010000021">
    <property type="protein sequence ID" value="KAK2705129.1"/>
    <property type="molecule type" value="Genomic_DNA"/>
</dbReference>
<dbReference type="FunFam" id="1.10.10.10:FF:000008">
    <property type="entry name" value="E2F transcription factor 1"/>
    <property type="match status" value="1"/>
</dbReference>
<dbReference type="AlphaFoldDB" id="A0AA88HDP3"/>
<dbReference type="GO" id="GO:0000981">
    <property type="term" value="F:DNA-binding transcription factor activity, RNA polymerase II-specific"/>
    <property type="evidence" value="ECO:0007669"/>
    <property type="project" value="TreeGrafter"/>
</dbReference>
<evidence type="ECO:0000259" key="7">
    <source>
        <dbReference type="SMART" id="SM01372"/>
    </source>
</evidence>
<reference evidence="8" key="1">
    <citation type="submission" date="2023-07" db="EMBL/GenBank/DDBJ databases">
        <title>Chromosome-level genome assembly of Artemia franciscana.</title>
        <authorList>
            <person name="Jo E."/>
        </authorList>
    </citation>
    <scope>NUCLEOTIDE SEQUENCE</scope>
    <source>
        <tissue evidence="8">Whole body</tissue>
    </source>
</reference>
<keyword evidence="5" id="KW-0539">Nucleus</keyword>
<evidence type="ECO:0000256" key="6">
    <source>
        <dbReference type="SAM" id="MobiDB-lite"/>
    </source>
</evidence>
<dbReference type="SMART" id="SM01372">
    <property type="entry name" value="E2F_TDP"/>
    <property type="match status" value="1"/>
</dbReference>
<evidence type="ECO:0000313" key="8">
    <source>
        <dbReference type="EMBL" id="KAK2705129.1"/>
    </source>
</evidence>
<sequence length="451" mass="49844">MNTTPNRFQASMKEESSLYAQDLASQLLKRAGLTPTCIQRPSLVSKAESGSEDHRLRKKFPRNCPDQTPLHLKGPIIEIVSTNTVDELQFTPLRARRKLDLESDSSRPSSSSSTASTPIQTSRGIKRPLPMNLSLKPDPSPCPGRTRQDASLGIITKKFLQLLEAEPTGVLDLNIACNKIGVQKRRIYDITNVLEGVGLITKVSKNNVLWQQQSNKRLFESEIEVLEAKENQLDKLIALAEGELRCANNDAENKASAYVSQADLRSIEMYKNKTVLAVRAPTGTSLEVPPPEHGLQIYVKSENGEVEVLLCPDEESLSSNSSPRIEHSPLVHGTPKTMSPRKVLFSPDKYQSSTNRKILSPNSASDSFLMSFMAPKTSLSPLKSPTNLQREKVNRNLFIVGSQQAGNSPVFEGVEVKSEPFLELEPPLSVSDYNFTLGESEGIADLFDFKL</sequence>
<comment type="caution">
    <text evidence="8">The sequence shown here is derived from an EMBL/GenBank/DDBJ whole genome shotgun (WGS) entry which is preliminary data.</text>
</comment>
<comment type="subcellular location">
    <subcellularLocation>
        <location evidence="5">Nucleus</location>
    </subcellularLocation>
</comment>
<comment type="similarity">
    <text evidence="1 5">Belongs to the E2F/DP family.</text>
</comment>